<evidence type="ECO:0000313" key="7">
    <source>
        <dbReference type="Proteomes" id="UP000017822"/>
    </source>
</evidence>
<dbReference type="Gene3D" id="3.40.50.12370">
    <property type="match status" value="1"/>
</dbReference>
<evidence type="ECO:0000313" key="6">
    <source>
        <dbReference type="EMBL" id="ESR00618.1"/>
    </source>
</evidence>
<comment type="caution">
    <text evidence="6">The sequence shown here is derived from an EMBL/GenBank/DDBJ whole genome shotgun (WGS) entry which is preliminary data.</text>
</comment>
<accession>V4QFP8</accession>
<reference evidence="6 7" key="1">
    <citation type="submission" date="2013-07" db="EMBL/GenBank/DDBJ databases">
        <authorList>
            <person name="Schaap P.J."/>
            <person name="Mehboob F."/>
            <person name="Oosterkamp M.J."/>
            <person name="de Vos W.M."/>
            <person name="Stams A.J.M."/>
            <person name="Koehorst J.J."/>
        </authorList>
    </citation>
    <scope>NUCLEOTIDE SEQUENCE [LARGE SCALE GENOMIC DNA]</scope>
    <source>
        <strain evidence="6 7">AW-1</strain>
    </source>
</reference>
<dbReference type="SUPFAM" id="SSF52402">
    <property type="entry name" value="Adenine nucleotide alpha hydrolases-like"/>
    <property type="match status" value="2"/>
</dbReference>
<keyword evidence="3" id="KW-0963">Cytoplasm</keyword>
<sequence length="297" mass="32732">MTNLNLEMEPIMQAIRCILVVIDPNQPQELALKRARLIASVSQSRLHLLVCDTRHDHGAHLTALSEQLASEGHQVSTQQAWHESIHQTIINVQQAEGCGLVVKQHVPDNPLKRALLTPEDWKLLRYCPSPVLMVKTDKPWTGGNILAAVDVGNADLEHRTLHATIINHGYEIASLADGKLHVISAHPSAMLSAADPAFQLKETIEARYRDACKQFQEEFQIPDAQLHVEEGPADALIPRVCHQLKAVVTVIGTVARTGFSGALMGNTAEVVLDTLESDVLVLKPNDIIDHLEDLVRH</sequence>
<gene>
    <name evidence="6" type="ORF">F753_04730</name>
</gene>
<comment type="function">
    <text evidence="4">Required for resistance to DNA-damaging agents.</text>
</comment>
<comment type="subcellular location">
    <subcellularLocation>
        <location evidence="1">Cytoplasm</location>
    </subcellularLocation>
</comment>
<dbReference type="PATRIC" id="fig|1263865.4.peg.924"/>
<proteinExistence type="inferred from homology"/>
<feature type="domain" description="UspA" evidence="5">
    <location>
        <begin position="18"/>
        <end position="135"/>
    </location>
</feature>
<comment type="similarity">
    <text evidence="2">Belongs to the universal stress protein A family.</text>
</comment>
<dbReference type="Pfam" id="PF00582">
    <property type="entry name" value="Usp"/>
    <property type="match status" value="2"/>
</dbReference>
<dbReference type="Proteomes" id="UP000017822">
    <property type="component" value="Unassembled WGS sequence"/>
</dbReference>
<dbReference type="PANTHER" id="PTHR47892">
    <property type="entry name" value="UNIVERSAL STRESS PROTEIN E"/>
    <property type="match status" value="1"/>
</dbReference>
<dbReference type="GO" id="GO:0005737">
    <property type="term" value="C:cytoplasm"/>
    <property type="evidence" value="ECO:0007669"/>
    <property type="project" value="UniProtKB-SubCell"/>
</dbReference>
<dbReference type="InterPro" id="IPR006016">
    <property type="entry name" value="UspA"/>
</dbReference>
<evidence type="ECO:0000256" key="1">
    <source>
        <dbReference type="ARBA" id="ARBA00004496"/>
    </source>
</evidence>
<evidence type="ECO:0000256" key="4">
    <source>
        <dbReference type="ARBA" id="ARBA00037131"/>
    </source>
</evidence>
<organism evidence="6 7">
    <name type="scientific">Stutzerimonas chloritidismutans AW-1</name>
    <dbReference type="NCBI Taxonomy" id="1263865"/>
    <lineage>
        <taxon>Bacteria</taxon>
        <taxon>Pseudomonadati</taxon>
        <taxon>Pseudomonadota</taxon>
        <taxon>Gammaproteobacteria</taxon>
        <taxon>Pseudomonadales</taxon>
        <taxon>Pseudomonadaceae</taxon>
        <taxon>Stutzerimonas</taxon>
    </lineage>
</organism>
<protein>
    <submittedName>
        <fullName evidence="6">Universal stress protein A</fullName>
    </submittedName>
</protein>
<dbReference type="PANTHER" id="PTHR47892:SF1">
    <property type="entry name" value="UNIVERSAL STRESS PROTEIN E"/>
    <property type="match status" value="1"/>
</dbReference>
<dbReference type="EMBL" id="AOFQ01000014">
    <property type="protein sequence ID" value="ESR00618.1"/>
    <property type="molecule type" value="Genomic_DNA"/>
</dbReference>
<name>V4QFP8_STUCH</name>
<dbReference type="AlphaFoldDB" id="V4QFP8"/>
<evidence type="ECO:0000256" key="3">
    <source>
        <dbReference type="ARBA" id="ARBA00022490"/>
    </source>
</evidence>
<evidence type="ECO:0000259" key="5">
    <source>
        <dbReference type="Pfam" id="PF00582"/>
    </source>
</evidence>
<evidence type="ECO:0000256" key="2">
    <source>
        <dbReference type="ARBA" id="ARBA00008791"/>
    </source>
</evidence>
<feature type="domain" description="UspA" evidence="5">
    <location>
        <begin position="166"/>
        <end position="283"/>
    </location>
</feature>